<dbReference type="EC" id="2.2.1.9" evidence="7"/>
<protein>
    <recommendedName>
        <fullName evidence="7">2-succinyl-5-enolpyruvyl-6-hydroxy-3-cyclohexene-1-carboxylate synthase</fullName>
        <shortName evidence="7">SEPHCHC synthase</shortName>
        <ecNumber evidence="7">2.2.1.9</ecNumber>
    </recommendedName>
    <alternativeName>
        <fullName evidence="7">Menaquinone biosynthesis protein MenD</fullName>
    </alternativeName>
</protein>
<dbReference type="InterPro" id="IPR012001">
    <property type="entry name" value="Thiamin_PyroP_enz_TPP-bd_dom"/>
</dbReference>
<keyword evidence="4 7" id="KW-0460">Magnesium</keyword>
<evidence type="ECO:0000259" key="10">
    <source>
        <dbReference type="Pfam" id="PF16582"/>
    </source>
</evidence>
<keyword evidence="1 7" id="KW-0474">Menaquinone biosynthesis</keyword>
<dbReference type="Pfam" id="PF16582">
    <property type="entry name" value="TPP_enzyme_M_2"/>
    <property type="match status" value="1"/>
</dbReference>
<keyword evidence="2 7" id="KW-0808">Transferase</keyword>
<dbReference type="Gene3D" id="3.40.50.970">
    <property type="match status" value="2"/>
</dbReference>
<name>A0A117SY10_9BACL</name>
<evidence type="ECO:0000256" key="7">
    <source>
        <dbReference type="HAMAP-Rule" id="MF_01659"/>
    </source>
</evidence>
<dbReference type="CDD" id="cd02009">
    <property type="entry name" value="TPP_SHCHC_synthase"/>
    <property type="match status" value="1"/>
</dbReference>
<dbReference type="Pfam" id="PF02775">
    <property type="entry name" value="TPP_enzyme_C"/>
    <property type="match status" value="1"/>
</dbReference>
<dbReference type="Pfam" id="PF02776">
    <property type="entry name" value="TPP_enzyme_N"/>
    <property type="match status" value="1"/>
</dbReference>
<dbReference type="InterPro" id="IPR029035">
    <property type="entry name" value="DHS-like_NAD/FAD-binding_dom"/>
</dbReference>
<evidence type="ECO:0000259" key="9">
    <source>
        <dbReference type="Pfam" id="PF02776"/>
    </source>
</evidence>
<accession>A0A117SY10</accession>
<dbReference type="PIRSF" id="PIRSF004983">
    <property type="entry name" value="MenD"/>
    <property type="match status" value="1"/>
</dbReference>
<dbReference type="UniPathway" id="UPA00079"/>
<keyword evidence="6 7" id="KW-0464">Manganese</keyword>
<comment type="subunit">
    <text evidence="7">Homodimer.</text>
</comment>
<evidence type="ECO:0000256" key="6">
    <source>
        <dbReference type="ARBA" id="ARBA00023211"/>
    </source>
</evidence>
<comment type="function">
    <text evidence="7">Catalyzes the thiamine diphosphate-dependent decarboxylation of 2-oxoglutarate and the subsequent addition of the resulting succinic semialdehyde-thiamine pyrophosphate anion to isochorismate to yield 2-succinyl-5-enolpyruvyl-6-hydroxy-3-cyclohexene-1-carboxylate (SEPHCHC).</text>
</comment>
<feature type="domain" description="Thiamine pyrophosphate enzyme N-terminal TPP-binding" evidence="9">
    <location>
        <begin position="12"/>
        <end position="122"/>
    </location>
</feature>
<dbReference type="GO" id="GO:0030145">
    <property type="term" value="F:manganese ion binding"/>
    <property type="evidence" value="ECO:0007669"/>
    <property type="project" value="UniProtKB-UniRule"/>
</dbReference>
<comment type="catalytic activity">
    <reaction evidence="7">
        <text>isochorismate + 2-oxoglutarate + H(+) = 5-enolpyruvoyl-6-hydroxy-2-succinyl-cyclohex-3-ene-1-carboxylate + CO2</text>
        <dbReference type="Rhea" id="RHEA:25593"/>
        <dbReference type="ChEBI" id="CHEBI:15378"/>
        <dbReference type="ChEBI" id="CHEBI:16526"/>
        <dbReference type="ChEBI" id="CHEBI:16810"/>
        <dbReference type="ChEBI" id="CHEBI:29780"/>
        <dbReference type="ChEBI" id="CHEBI:58818"/>
        <dbReference type="EC" id="2.2.1.9"/>
    </reaction>
</comment>
<keyword evidence="3 7" id="KW-0479">Metal-binding</keyword>
<evidence type="ECO:0000256" key="4">
    <source>
        <dbReference type="ARBA" id="ARBA00022842"/>
    </source>
</evidence>
<comment type="cofactor">
    <cofactor evidence="7">
        <name>Mg(2+)</name>
        <dbReference type="ChEBI" id="CHEBI:18420"/>
    </cofactor>
    <cofactor evidence="7">
        <name>Mn(2+)</name>
        <dbReference type="ChEBI" id="CHEBI:29035"/>
    </cofactor>
</comment>
<evidence type="ECO:0000259" key="8">
    <source>
        <dbReference type="Pfam" id="PF02775"/>
    </source>
</evidence>
<evidence type="ECO:0000256" key="2">
    <source>
        <dbReference type="ARBA" id="ARBA00022679"/>
    </source>
</evidence>
<dbReference type="InterPro" id="IPR032264">
    <property type="entry name" value="MenD_middle"/>
</dbReference>
<comment type="cofactor">
    <cofactor evidence="7">
        <name>thiamine diphosphate</name>
        <dbReference type="ChEBI" id="CHEBI:58937"/>
    </cofactor>
    <text evidence="7">Binds 1 thiamine pyrophosphate per subunit.</text>
</comment>
<comment type="pathway">
    <text evidence="7">Quinol/quinone metabolism; menaquinone biosynthesis.</text>
</comment>
<dbReference type="InterPro" id="IPR029061">
    <property type="entry name" value="THDP-binding"/>
</dbReference>
<dbReference type="InterPro" id="IPR011766">
    <property type="entry name" value="TPP_enzyme_TPP-bd"/>
</dbReference>
<dbReference type="SUPFAM" id="SSF52518">
    <property type="entry name" value="Thiamin diphosphate-binding fold (THDP-binding)"/>
    <property type="match status" value="2"/>
</dbReference>
<dbReference type="PANTHER" id="PTHR42916:SF1">
    <property type="entry name" value="PROTEIN PHYLLO, CHLOROPLASTIC"/>
    <property type="match status" value="1"/>
</dbReference>
<feature type="domain" description="Thiamine pyrophosphate enzyme TPP-binding" evidence="8">
    <location>
        <begin position="428"/>
        <end position="551"/>
    </location>
</feature>
<dbReference type="HAMAP" id="MF_01659">
    <property type="entry name" value="MenD"/>
    <property type="match status" value="1"/>
</dbReference>
<comment type="similarity">
    <text evidence="7">Belongs to the TPP enzyme family. MenD subfamily.</text>
</comment>
<dbReference type="PANTHER" id="PTHR42916">
    <property type="entry name" value="2-SUCCINYL-5-ENOLPYRUVYL-6-HYDROXY-3-CYCLOHEXENE-1-CARBOXYLATE SYNTHASE"/>
    <property type="match status" value="1"/>
</dbReference>
<comment type="pathway">
    <text evidence="7">Quinol/quinone metabolism; 1,4-dihydroxy-2-naphthoate biosynthesis; 1,4-dihydroxy-2-naphthoate from chorismate: step 2/7.</text>
</comment>
<proteinExistence type="inferred from homology"/>
<dbReference type="GO" id="GO:0000287">
    <property type="term" value="F:magnesium ion binding"/>
    <property type="evidence" value="ECO:0007669"/>
    <property type="project" value="UniProtKB-UniRule"/>
</dbReference>
<dbReference type="UniPathway" id="UPA01057">
    <property type="reaction ID" value="UER00164"/>
</dbReference>
<dbReference type="SUPFAM" id="SSF52467">
    <property type="entry name" value="DHS-like NAD/FAD-binding domain"/>
    <property type="match status" value="1"/>
</dbReference>
<evidence type="ECO:0000256" key="5">
    <source>
        <dbReference type="ARBA" id="ARBA00023052"/>
    </source>
</evidence>
<feature type="domain" description="Menaquinone biosynthesis protein MenD middle" evidence="10">
    <location>
        <begin position="210"/>
        <end position="402"/>
    </location>
</feature>
<dbReference type="InterPro" id="IPR004433">
    <property type="entry name" value="MenaQ_synth_MenD"/>
</dbReference>
<gene>
    <name evidence="7" type="primary">menD</name>
    <name evidence="11" type="ORF">ATW55_09730</name>
</gene>
<evidence type="ECO:0000256" key="3">
    <source>
        <dbReference type="ARBA" id="ARBA00022723"/>
    </source>
</evidence>
<dbReference type="Proteomes" id="UP000053557">
    <property type="component" value="Unassembled WGS sequence"/>
</dbReference>
<dbReference type="GO" id="GO:0009234">
    <property type="term" value="P:menaquinone biosynthetic process"/>
    <property type="evidence" value="ECO:0007669"/>
    <property type="project" value="UniProtKB-UniRule"/>
</dbReference>
<evidence type="ECO:0000256" key="1">
    <source>
        <dbReference type="ARBA" id="ARBA00022428"/>
    </source>
</evidence>
<evidence type="ECO:0000313" key="11">
    <source>
        <dbReference type="EMBL" id="KUO96231.1"/>
    </source>
</evidence>
<dbReference type="Gene3D" id="3.40.50.1220">
    <property type="entry name" value="TPP-binding domain"/>
    <property type="match status" value="1"/>
</dbReference>
<dbReference type="CDD" id="cd07037">
    <property type="entry name" value="TPP_PYR_MenD"/>
    <property type="match status" value="1"/>
</dbReference>
<reference evidence="11 12" key="1">
    <citation type="submission" date="2015-12" db="EMBL/GenBank/DDBJ databases">
        <title>Draft genome sequence of Acidibacillus ferrooxidans ITV001, isolated from a chalcopyrite acid mine drainage site in Brazil.</title>
        <authorList>
            <person name="Dall'Agnol H."/>
            <person name="Nancucheo I."/>
            <person name="Johnson B."/>
            <person name="Oliveira R."/>
            <person name="Leite L."/>
            <person name="Pylro V."/>
            <person name="Nunes G.L."/>
            <person name="Tzotzos G."/>
            <person name="Fernandes G.R."/>
            <person name="Dutra J."/>
            <person name="Orellana S.C."/>
            <person name="Oliveira G."/>
        </authorList>
    </citation>
    <scope>NUCLEOTIDE SEQUENCE [LARGE SCALE GENOMIC DNA]</scope>
    <source>
        <strain evidence="12">ITV01</strain>
    </source>
</reference>
<dbReference type="AlphaFoldDB" id="A0A117SY10"/>
<dbReference type="RefSeq" id="WP_067714640.1">
    <property type="nucleotide sequence ID" value="NZ_LPVJ01000020.1"/>
</dbReference>
<dbReference type="NCBIfam" id="TIGR00173">
    <property type="entry name" value="menD"/>
    <property type="match status" value="1"/>
</dbReference>
<keyword evidence="12" id="KW-1185">Reference proteome</keyword>
<keyword evidence="5 7" id="KW-0786">Thiamine pyrophosphate</keyword>
<dbReference type="GO" id="GO:0030976">
    <property type="term" value="F:thiamine pyrophosphate binding"/>
    <property type="evidence" value="ECO:0007669"/>
    <property type="project" value="UniProtKB-UniRule"/>
</dbReference>
<sequence length="578" mass="63216">MSSDGHLKPVVAFVDQLAQSGVKHLCISPGSRSTPLTIAGARQAGIEIYTILDERSAGFFAFGLARRSGEPVALVCTSGTAVANYLPAVIEAYYSRVPLLVITADRPAELREQGSNQTIRQTGIFSGHVKWEYEMPTAEDSPVLIKHARIAAARAVAAATASPAGPVHVNYPLREPLLPPREVELQSMPLSFYAGVLHPDPHAITRVMKRLAEARRVLIVSGPQSESAARAIERLAVKLNVVILADPLSGHRANGSSKTPVLAHADVWLRAGHSSLDEVRPDVILRFGRALTSKSVGQALAAWQNTWQIVVEESHLWSDPQECAAEIVQANPVSFCEVLASACDDFAQMRDLRRAYAFQLMELDHACREGLRERMDGLEPFFEGQLFFELARLLPDDTNLYVGNSMPIRDMDSFFPVTSTRLRVFANRGASGIDGVVSSAVGTAAYQREKTVLVIGDLSFFHDQNGLLAACHYHIPLVIVLVQNDGGGIFSMLPQATQQDVFSYFETPHGRDFQHTAALYGAHYTRARDWDDFREALHAGLMQEGLTLLQIDTDRAENARLHRAVLAPFGHASEDGAS</sequence>
<evidence type="ECO:0000313" key="12">
    <source>
        <dbReference type="Proteomes" id="UP000053557"/>
    </source>
</evidence>
<organism evidence="11 12">
    <name type="scientific">Ferroacidibacillus organovorans</name>
    <dbReference type="NCBI Taxonomy" id="1765683"/>
    <lineage>
        <taxon>Bacteria</taxon>
        <taxon>Bacillati</taxon>
        <taxon>Bacillota</taxon>
        <taxon>Bacilli</taxon>
        <taxon>Bacillales</taxon>
        <taxon>Alicyclobacillaceae</taxon>
        <taxon>Ferroacidibacillus</taxon>
    </lineage>
</organism>
<dbReference type="EMBL" id="LPVJ01000020">
    <property type="protein sequence ID" value="KUO96231.1"/>
    <property type="molecule type" value="Genomic_DNA"/>
</dbReference>
<comment type="caution">
    <text evidence="11">The sequence shown here is derived from an EMBL/GenBank/DDBJ whole genome shotgun (WGS) entry which is preliminary data.</text>
</comment>
<dbReference type="GO" id="GO:0070204">
    <property type="term" value="F:2-succinyl-5-enolpyruvyl-6-hydroxy-3-cyclohexene-1-carboxylic-acid synthase activity"/>
    <property type="evidence" value="ECO:0007669"/>
    <property type="project" value="UniProtKB-UniRule"/>
</dbReference>
<dbReference type="OrthoDB" id="9791859at2"/>